<keyword evidence="1" id="KW-0732">Signal</keyword>
<dbReference type="SUPFAM" id="SSF49354">
    <property type="entry name" value="PapD-like"/>
    <property type="match status" value="1"/>
</dbReference>
<organism evidence="2 3">
    <name type="scientific">Pseudoalteromonas phenolica</name>
    <dbReference type="NCBI Taxonomy" id="161398"/>
    <lineage>
        <taxon>Bacteria</taxon>
        <taxon>Pseudomonadati</taxon>
        <taxon>Pseudomonadota</taxon>
        <taxon>Gammaproteobacteria</taxon>
        <taxon>Alteromonadales</taxon>
        <taxon>Pseudoalteromonadaceae</taxon>
        <taxon>Pseudoalteromonas</taxon>
    </lineage>
</organism>
<gene>
    <name evidence="2" type="ORF">C1E24_09790</name>
</gene>
<dbReference type="Proteomes" id="UP000309186">
    <property type="component" value="Unassembled WGS sequence"/>
</dbReference>
<reference evidence="2 3" key="1">
    <citation type="submission" date="2018-01" db="EMBL/GenBank/DDBJ databases">
        <title>Co-occurrence of chitin degradation, pigmentation and bioactivity in marine Pseudoalteromonas.</title>
        <authorList>
            <person name="Paulsen S."/>
            <person name="Gram L."/>
            <person name="Machado H."/>
        </authorList>
    </citation>
    <scope>NUCLEOTIDE SEQUENCE [LARGE SCALE GENOMIC DNA]</scope>
    <source>
        <strain evidence="2 3">S3663</strain>
    </source>
</reference>
<dbReference type="EMBL" id="PPSW01000014">
    <property type="protein sequence ID" value="TLX47087.1"/>
    <property type="molecule type" value="Genomic_DNA"/>
</dbReference>
<proteinExistence type="predicted"/>
<comment type="caution">
    <text evidence="2">The sequence shown here is derived from an EMBL/GenBank/DDBJ whole genome shotgun (WGS) entry which is preliminary data.</text>
</comment>
<dbReference type="InterPro" id="IPR013783">
    <property type="entry name" value="Ig-like_fold"/>
</dbReference>
<evidence type="ECO:0000313" key="2">
    <source>
        <dbReference type="EMBL" id="TLX47087.1"/>
    </source>
</evidence>
<evidence type="ECO:0000256" key="1">
    <source>
        <dbReference type="SAM" id="SignalP"/>
    </source>
</evidence>
<feature type="chain" id="PRO_5024403248" evidence="1">
    <location>
        <begin position="21"/>
        <end position="264"/>
    </location>
</feature>
<accession>A0A5R9Q401</accession>
<dbReference type="AlphaFoldDB" id="A0A5R9Q401"/>
<feature type="signal peptide" evidence="1">
    <location>
        <begin position="1"/>
        <end position="20"/>
    </location>
</feature>
<name>A0A5R9Q401_9GAMM</name>
<protein>
    <submittedName>
        <fullName evidence="2">Molecular chaperone</fullName>
    </submittedName>
</protein>
<sequence>MFRYLSALFIFLACLSSSFAASANILISPTRVAFEERQRAERLIVVNNSDKVQSYRLSWQERAALSEGGYRDLEGIHDKSLSSMVRMSPSQIRLAPGQKQIIKLSVRRTKTLAPGEYRSHLLLSALPLEQTSSGGKGINIDIQVNYSLPIILRVERETPVVSLTGLDLKRAEENDTLKISMAKQGKFSSFGRVEAFFTPSGKAEKQRIGIIENYSIHSELERALLPMTLLNGYRLSGTGKLTLKYSGQKEYQGEVFFEQQIDIN</sequence>
<evidence type="ECO:0000313" key="3">
    <source>
        <dbReference type="Proteomes" id="UP000309186"/>
    </source>
</evidence>
<dbReference type="InterPro" id="IPR008962">
    <property type="entry name" value="PapD-like_sf"/>
</dbReference>
<dbReference type="Gene3D" id="2.60.40.10">
    <property type="entry name" value="Immunoglobulins"/>
    <property type="match status" value="1"/>
</dbReference>